<gene>
    <name evidence="1" type="ORF">IQ16_00693</name>
</gene>
<comment type="caution">
    <text evidence="1">The sequence shown here is derived from an EMBL/GenBank/DDBJ whole genome shotgun (WGS) entry which is preliminary data.</text>
</comment>
<dbReference type="OrthoDB" id="8264844at2"/>
<keyword evidence="2" id="KW-1185">Reference proteome</keyword>
<name>A0A562S5C8_9BRAD</name>
<accession>A0A562S5C8</accession>
<dbReference type="AlphaFoldDB" id="A0A562S5C8"/>
<proteinExistence type="predicted"/>
<dbReference type="RefSeq" id="WP_145831187.1">
    <property type="nucleotide sequence ID" value="NZ_VLLA01000001.1"/>
</dbReference>
<organism evidence="1 2">
    <name type="scientific">Bradyrhizobium huanghuaihaiense</name>
    <dbReference type="NCBI Taxonomy" id="990078"/>
    <lineage>
        <taxon>Bacteria</taxon>
        <taxon>Pseudomonadati</taxon>
        <taxon>Pseudomonadota</taxon>
        <taxon>Alphaproteobacteria</taxon>
        <taxon>Hyphomicrobiales</taxon>
        <taxon>Nitrobacteraceae</taxon>
        <taxon>Bradyrhizobium</taxon>
    </lineage>
</organism>
<dbReference type="EMBL" id="VLLA01000001">
    <property type="protein sequence ID" value="TWI76452.1"/>
    <property type="molecule type" value="Genomic_DNA"/>
</dbReference>
<evidence type="ECO:0000313" key="2">
    <source>
        <dbReference type="Proteomes" id="UP000316291"/>
    </source>
</evidence>
<evidence type="ECO:0000313" key="1">
    <source>
        <dbReference type="EMBL" id="TWI76452.1"/>
    </source>
</evidence>
<reference evidence="1 2" key="1">
    <citation type="journal article" date="2015" name="Stand. Genomic Sci.">
        <title>Genomic Encyclopedia of Bacterial and Archaeal Type Strains, Phase III: the genomes of soil and plant-associated and newly described type strains.</title>
        <authorList>
            <person name="Whitman W.B."/>
            <person name="Woyke T."/>
            <person name="Klenk H.P."/>
            <person name="Zhou Y."/>
            <person name="Lilburn T.G."/>
            <person name="Beck B.J."/>
            <person name="De Vos P."/>
            <person name="Vandamme P."/>
            <person name="Eisen J.A."/>
            <person name="Garrity G."/>
            <person name="Hugenholtz P."/>
            <person name="Kyrpides N.C."/>
        </authorList>
    </citation>
    <scope>NUCLEOTIDE SEQUENCE [LARGE SCALE GENOMIC DNA]</scope>
    <source>
        <strain evidence="1 2">CGMCC 1.10948</strain>
    </source>
</reference>
<protein>
    <submittedName>
        <fullName evidence="1">Uncharacterized protein</fullName>
    </submittedName>
</protein>
<dbReference type="Proteomes" id="UP000316291">
    <property type="component" value="Unassembled WGS sequence"/>
</dbReference>
<sequence length="233" mass="26054">MTGTTRLTTFLPGFGGFHGTRWENLFPFSLDRCAERFARYEGADELTAADLDAILRETSEASRFFAALATRYCRRFDADISRWLGFELGLTFSEFDIPAAAGGGTTDFILATMPIGSAGKLLERSAKEGHQRLLGSIRDRFAPHDGVVPYPEDAVEQWLAEPVERWGRVELCDLLAGFVDPEIEERLYAEMTGGDDVRLSFEEAVDWTRFADLVSTRRKASSQPGPHHPEQRA</sequence>